<dbReference type="EMBL" id="SRLO01000914">
    <property type="protein sequence ID" value="TNN44272.1"/>
    <property type="molecule type" value="Genomic_DNA"/>
</dbReference>
<reference evidence="1 2" key="1">
    <citation type="submission" date="2019-03" db="EMBL/GenBank/DDBJ databases">
        <title>First draft genome of Liparis tanakae, snailfish: a comprehensive survey of snailfish specific genes.</title>
        <authorList>
            <person name="Kim W."/>
            <person name="Song I."/>
            <person name="Jeong J.-H."/>
            <person name="Kim D."/>
            <person name="Kim S."/>
            <person name="Ryu S."/>
            <person name="Song J.Y."/>
            <person name="Lee S.K."/>
        </authorList>
    </citation>
    <scope>NUCLEOTIDE SEQUENCE [LARGE SCALE GENOMIC DNA]</scope>
    <source>
        <tissue evidence="1">Muscle</tissue>
    </source>
</reference>
<protein>
    <submittedName>
        <fullName evidence="1">Uncharacterized protein</fullName>
    </submittedName>
</protein>
<dbReference type="Proteomes" id="UP000314294">
    <property type="component" value="Unassembled WGS sequence"/>
</dbReference>
<keyword evidence="2" id="KW-1185">Reference proteome</keyword>
<dbReference type="AlphaFoldDB" id="A0A4Z2FVC2"/>
<evidence type="ECO:0000313" key="2">
    <source>
        <dbReference type="Proteomes" id="UP000314294"/>
    </source>
</evidence>
<evidence type="ECO:0000313" key="1">
    <source>
        <dbReference type="EMBL" id="TNN44272.1"/>
    </source>
</evidence>
<comment type="caution">
    <text evidence="1">The sequence shown here is derived from an EMBL/GenBank/DDBJ whole genome shotgun (WGS) entry which is preliminary data.</text>
</comment>
<sequence>MTLVPLQQQPVCDVFLSALEALLAHLMCSRDDKRIPHFYSFKSWSDGETERCEQPQHHVCLLDSSSVKVVFSSSSSPTMFDMFTVNVVEGR</sequence>
<organism evidence="1 2">
    <name type="scientific">Liparis tanakae</name>
    <name type="common">Tanaka's snailfish</name>
    <dbReference type="NCBI Taxonomy" id="230148"/>
    <lineage>
        <taxon>Eukaryota</taxon>
        <taxon>Metazoa</taxon>
        <taxon>Chordata</taxon>
        <taxon>Craniata</taxon>
        <taxon>Vertebrata</taxon>
        <taxon>Euteleostomi</taxon>
        <taxon>Actinopterygii</taxon>
        <taxon>Neopterygii</taxon>
        <taxon>Teleostei</taxon>
        <taxon>Neoteleostei</taxon>
        <taxon>Acanthomorphata</taxon>
        <taxon>Eupercaria</taxon>
        <taxon>Perciformes</taxon>
        <taxon>Cottioidei</taxon>
        <taxon>Cottales</taxon>
        <taxon>Liparidae</taxon>
        <taxon>Liparis</taxon>
    </lineage>
</organism>
<name>A0A4Z2FVC2_9TELE</name>
<proteinExistence type="predicted"/>
<accession>A0A4Z2FVC2</accession>
<gene>
    <name evidence="1" type="ORF">EYF80_045507</name>
</gene>